<dbReference type="PANTHER" id="PTHR12215:SF10">
    <property type="entry name" value="L-AMINOADIPATE-SEMIALDEHYDE DEHYDROGENASE-PHOSPHOPANTETHEINYL TRANSFERASE"/>
    <property type="match status" value="1"/>
</dbReference>
<protein>
    <submittedName>
        <fullName evidence="4">4'-phosphopantetheinyl transferase superfamily protein</fullName>
    </submittedName>
</protein>
<dbReference type="GO" id="GO:0019878">
    <property type="term" value="P:lysine biosynthetic process via aminoadipic acid"/>
    <property type="evidence" value="ECO:0007669"/>
    <property type="project" value="TreeGrafter"/>
</dbReference>
<name>A0A4Y5YXR9_9GAMM</name>
<dbReference type="InterPro" id="IPR008278">
    <property type="entry name" value="4-PPantetheinyl_Trfase_dom"/>
</dbReference>
<reference evidence="4 5" key="1">
    <citation type="submission" date="2019-06" db="EMBL/GenBank/DDBJ databases">
        <title>A complete genome sequence for Luteibacter pinisoli MAH-14.</title>
        <authorList>
            <person name="Baltrus D.A."/>
        </authorList>
    </citation>
    <scope>NUCLEOTIDE SEQUENCE [LARGE SCALE GENOMIC DNA]</scope>
    <source>
        <strain evidence="4 5">MAH-14</strain>
    </source>
</reference>
<dbReference type="InterPro" id="IPR050559">
    <property type="entry name" value="P-Pant_transferase_sf"/>
</dbReference>
<organism evidence="4 5">
    <name type="scientific">Luteibacter pinisoli</name>
    <dbReference type="NCBI Taxonomy" id="2589080"/>
    <lineage>
        <taxon>Bacteria</taxon>
        <taxon>Pseudomonadati</taxon>
        <taxon>Pseudomonadota</taxon>
        <taxon>Gammaproteobacteria</taxon>
        <taxon>Lysobacterales</taxon>
        <taxon>Rhodanobacteraceae</taxon>
        <taxon>Luteibacter</taxon>
    </lineage>
</organism>
<evidence type="ECO:0000256" key="1">
    <source>
        <dbReference type="ARBA" id="ARBA00010990"/>
    </source>
</evidence>
<keyword evidence="2 4" id="KW-0808">Transferase</keyword>
<evidence type="ECO:0000259" key="3">
    <source>
        <dbReference type="Pfam" id="PF01648"/>
    </source>
</evidence>
<dbReference type="OrthoDB" id="9808281at2"/>
<dbReference type="InterPro" id="IPR037143">
    <property type="entry name" value="4-PPantetheinyl_Trfase_dom_sf"/>
</dbReference>
<dbReference type="GO" id="GO:0005829">
    <property type="term" value="C:cytosol"/>
    <property type="evidence" value="ECO:0007669"/>
    <property type="project" value="TreeGrafter"/>
</dbReference>
<sequence length="207" mass="22153">MPFDVPNLPSAEIHVWRLPWSTDAAEAAPFRTLLAAYAGPGAPEVARGEHGKPHFPGDAGMLGFSWSHSQDTALFAIGRGPVGFEVGVDVERIRPRARALELARRFFAPAETTWLEGLPEEQVLGGFLGLWTAKEAVLKAHGGGLSYGLHRVAFAADGYDLSPGVFDGDVGPAEAWQVAPVTLGENLVGSVAWRGEPRSVRVFTFPV</sequence>
<dbReference type="PANTHER" id="PTHR12215">
    <property type="entry name" value="PHOSPHOPANTETHEINE TRANSFERASE"/>
    <property type="match status" value="1"/>
</dbReference>
<dbReference type="Pfam" id="PF01648">
    <property type="entry name" value="ACPS"/>
    <property type="match status" value="1"/>
</dbReference>
<dbReference type="Proteomes" id="UP000316093">
    <property type="component" value="Chromosome"/>
</dbReference>
<comment type="similarity">
    <text evidence="1">Belongs to the P-Pant transferase superfamily. Gsp/Sfp/HetI/AcpT family.</text>
</comment>
<evidence type="ECO:0000256" key="2">
    <source>
        <dbReference type="ARBA" id="ARBA00022679"/>
    </source>
</evidence>
<keyword evidence="5" id="KW-1185">Reference proteome</keyword>
<evidence type="ECO:0000313" key="5">
    <source>
        <dbReference type="Proteomes" id="UP000316093"/>
    </source>
</evidence>
<dbReference type="AlphaFoldDB" id="A0A4Y5YXR9"/>
<dbReference type="GO" id="GO:0000287">
    <property type="term" value="F:magnesium ion binding"/>
    <property type="evidence" value="ECO:0007669"/>
    <property type="project" value="InterPro"/>
</dbReference>
<gene>
    <name evidence="4" type="ORF">FIV34_00055</name>
</gene>
<feature type="domain" description="4'-phosphopantetheinyl transferase" evidence="3">
    <location>
        <begin position="86"/>
        <end position="154"/>
    </location>
</feature>
<evidence type="ECO:0000313" key="4">
    <source>
        <dbReference type="EMBL" id="QDE37701.1"/>
    </source>
</evidence>
<dbReference type="SUPFAM" id="SSF56214">
    <property type="entry name" value="4'-phosphopantetheinyl transferase"/>
    <property type="match status" value="2"/>
</dbReference>
<dbReference type="EMBL" id="CP041046">
    <property type="protein sequence ID" value="QDE37701.1"/>
    <property type="molecule type" value="Genomic_DNA"/>
</dbReference>
<dbReference type="KEGG" id="lpy:FIV34_00055"/>
<proteinExistence type="inferred from homology"/>
<dbReference type="Gene3D" id="3.90.470.20">
    <property type="entry name" value="4'-phosphopantetheinyl transferase domain"/>
    <property type="match status" value="1"/>
</dbReference>
<accession>A0A4Y5YXR9</accession>
<dbReference type="RefSeq" id="WP_139978432.1">
    <property type="nucleotide sequence ID" value="NZ_CP041046.1"/>
</dbReference>
<dbReference type="GO" id="GO:0008897">
    <property type="term" value="F:holo-[acyl-carrier-protein] synthase activity"/>
    <property type="evidence" value="ECO:0007669"/>
    <property type="project" value="InterPro"/>
</dbReference>